<dbReference type="GO" id="GO:0010181">
    <property type="term" value="F:FMN binding"/>
    <property type="evidence" value="ECO:0007669"/>
    <property type="project" value="InterPro"/>
</dbReference>
<protein>
    <submittedName>
        <fullName evidence="3">Benzoquinone reductase</fullName>
    </submittedName>
</protein>
<dbReference type="EMBL" id="KN818343">
    <property type="protein sequence ID" value="KIL58256.1"/>
    <property type="molecule type" value="Genomic_DNA"/>
</dbReference>
<proteinExistence type="inferred from homology"/>
<dbReference type="InterPro" id="IPR008254">
    <property type="entry name" value="Flavodoxin/NO_synth"/>
</dbReference>
<dbReference type="FunCoup" id="A0A0C2WNH5">
    <property type="interactions" value="138"/>
</dbReference>
<evidence type="ECO:0000313" key="4">
    <source>
        <dbReference type="Proteomes" id="UP000054549"/>
    </source>
</evidence>
<dbReference type="NCBIfam" id="NF002999">
    <property type="entry name" value="PRK03767.1"/>
    <property type="match status" value="1"/>
</dbReference>
<dbReference type="AlphaFoldDB" id="A0A0C2WNH5"/>
<dbReference type="InParanoid" id="A0A0C2WNH5"/>
<dbReference type="NCBIfam" id="TIGR01755">
    <property type="entry name" value="flav_wrbA"/>
    <property type="match status" value="1"/>
</dbReference>
<dbReference type="InterPro" id="IPR029039">
    <property type="entry name" value="Flavoprotein-like_sf"/>
</dbReference>
<dbReference type="OrthoDB" id="504689at2759"/>
<dbReference type="FunFam" id="3.40.50.360:FF:000001">
    <property type="entry name" value="NAD(P)H dehydrogenase (Quinone) FQR1-like"/>
    <property type="match status" value="1"/>
</dbReference>
<accession>A0A0C2WNH5</accession>
<dbReference type="GO" id="GO:0016020">
    <property type="term" value="C:membrane"/>
    <property type="evidence" value="ECO:0007669"/>
    <property type="project" value="TreeGrafter"/>
</dbReference>
<dbReference type="GO" id="GO:0003955">
    <property type="term" value="F:NAD(P)H dehydrogenase (quinone) activity"/>
    <property type="evidence" value="ECO:0007669"/>
    <property type="project" value="InterPro"/>
</dbReference>
<dbReference type="SUPFAM" id="SSF52218">
    <property type="entry name" value="Flavoproteins"/>
    <property type="match status" value="1"/>
</dbReference>
<dbReference type="PANTHER" id="PTHR30546">
    <property type="entry name" value="FLAVODOXIN-RELATED PROTEIN WRBA-RELATED"/>
    <property type="match status" value="1"/>
</dbReference>
<organism evidence="3 4">
    <name type="scientific">Amanita muscaria (strain Koide BX008)</name>
    <dbReference type="NCBI Taxonomy" id="946122"/>
    <lineage>
        <taxon>Eukaryota</taxon>
        <taxon>Fungi</taxon>
        <taxon>Dikarya</taxon>
        <taxon>Basidiomycota</taxon>
        <taxon>Agaricomycotina</taxon>
        <taxon>Agaricomycetes</taxon>
        <taxon>Agaricomycetidae</taxon>
        <taxon>Agaricales</taxon>
        <taxon>Pluteineae</taxon>
        <taxon>Amanitaceae</taxon>
        <taxon>Amanita</taxon>
    </lineage>
</organism>
<dbReference type="HOGENOM" id="CLU_051402_0_1_1"/>
<dbReference type="InterPro" id="IPR010089">
    <property type="entry name" value="Flavoprotein_WrbA-like"/>
</dbReference>
<evidence type="ECO:0000256" key="1">
    <source>
        <dbReference type="ARBA" id="ARBA00006961"/>
    </source>
</evidence>
<dbReference type="Gene3D" id="3.40.50.360">
    <property type="match status" value="1"/>
</dbReference>
<dbReference type="PROSITE" id="PS50902">
    <property type="entry name" value="FLAVODOXIN_LIKE"/>
    <property type="match status" value="1"/>
</dbReference>
<name>A0A0C2WNH5_AMAMK</name>
<keyword evidence="4" id="KW-1185">Reference proteome</keyword>
<dbReference type="Proteomes" id="UP000054549">
    <property type="component" value="Unassembled WGS sequence"/>
</dbReference>
<reference evidence="3 4" key="1">
    <citation type="submission" date="2014-04" db="EMBL/GenBank/DDBJ databases">
        <title>Evolutionary Origins and Diversification of the Mycorrhizal Mutualists.</title>
        <authorList>
            <consortium name="DOE Joint Genome Institute"/>
            <consortium name="Mycorrhizal Genomics Consortium"/>
            <person name="Kohler A."/>
            <person name="Kuo A."/>
            <person name="Nagy L.G."/>
            <person name="Floudas D."/>
            <person name="Copeland A."/>
            <person name="Barry K.W."/>
            <person name="Cichocki N."/>
            <person name="Veneault-Fourrey C."/>
            <person name="LaButti K."/>
            <person name="Lindquist E.A."/>
            <person name="Lipzen A."/>
            <person name="Lundell T."/>
            <person name="Morin E."/>
            <person name="Murat C."/>
            <person name="Riley R."/>
            <person name="Ohm R."/>
            <person name="Sun H."/>
            <person name="Tunlid A."/>
            <person name="Henrissat B."/>
            <person name="Grigoriev I.V."/>
            <person name="Hibbett D.S."/>
            <person name="Martin F."/>
        </authorList>
    </citation>
    <scope>NUCLEOTIDE SEQUENCE [LARGE SCALE GENOMIC DNA]</scope>
    <source>
        <strain evidence="3 4">Koide BX008</strain>
    </source>
</reference>
<comment type="similarity">
    <text evidence="1">Belongs to the WrbA family.</text>
</comment>
<sequence length="204" mass="22111">MSSSPRIAIVIYTVYGHIAKLAESIKEGIVEAGGNATIYQCAETLTEEVLTLIKAPPKPNYPLIQANDLPNFDGFLFGVPTRFGNMPVQMKALWDATGPLWYKRSLHGKYAGVFVSTGSLAGGQEVTVMNMVSTFAHHGTIFVPLGYERCQAELTNVEEVRGGSPWGAGTIVGPTHTMQPTKSELAIARAQGMNFYETLAKVKF</sequence>
<evidence type="ECO:0000313" key="3">
    <source>
        <dbReference type="EMBL" id="KIL58256.1"/>
    </source>
</evidence>
<dbReference type="STRING" id="946122.A0A0C2WNH5"/>
<feature type="domain" description="Flavodoxin-like" evidence="2">
    <location>
        <begin position="7"/>
        <end position="195"/>
    </location>
</feature>
<dbReference type="InterPro" id="IPR005025">
    <property type="entry name" value="FMN_Rdtase-like_dom"/>
</dbReference>
<evidence type="ECO:0000259" key="2">
    <source>
        <dbReference type="PROSITE" id="PS50902"/>
    </source>
</evidence>
<dbReference type="PANTHER" id="PTHR30546:SF23">
    <property type="entry name" value="FLAVOPROTEIN-LIKE PROTEIN YCP4-RELATED"/>
    <property type="match status" value="1"/>
</dbReference>
<gene>
    <name evidence="3" type="ORF">M378DRAFT_170843</name>
</gene>
<dbReference type="Pfam" id="PF03358">
    <property type="entry name" value="FMN_red"/>
    <property type="match status" value="1"/>
</dbReference>